<gene>
    <name evidence="1" type="ORF">ACFSRZ_14540</name>
</gene>
<reference evidence="2" key="1">
    <citation type="journal article" date="2019" name="Int. J. Syst. Evol. Microbiol.">
        <title>The Global Catalogue of Microorganisms (GCM) 10K type strain sequencing project: providing services to taxonomists for standard genome sequencing and annotation.</title>
        <authorList>
            <consortium name="The Broad Institute Genomics Platform"/>
            <consortium name="The Broad Institute Genome Sequencing Center for Infectious Disease"/>
            <person name="Wu L."/>
            <person name="Ma J."/>
        </authorList>
    </citation>
    <scope>NUCLEOTIDE SEQUENCE [LARGE SCALE GENOMIC DNA]</scope>
    <source>
        <strain evidence="2">KCTC 52127</strain>
    </source>
</reference>
<dbReference type="RefSeq" id="WP_379667301.1">
    <property type="nucleotide sequence ID" value="NZ_JBHULH010000012.1"/>
</dbReference>
<accession>A0ABW5LW63</accession>
<sequence length="171" mass="20168">MNSKQKNRALIFGFIILMLVAYQFSFKKTFELKASIQKLSAEKKLLSNANERIHYLQQHNAHLDSILRSNNVSADRSFEQNLFQKLEKLRKEYKTTIVSFDQPHEYVSEEATMVSYTIEVKGDFRNLMLFASSLEKQRMGKFSSVEFLKKKNYKTRRNELICKIILQKLSK</sequence>
<evidence type="ECO:0008006" key="3">
    <source>
        <dbReference type="Google" id="ProtNLM"/>
    </source>
</evidence>
<keyword evidence="2" id="KW-1185">Reference proteome</keyword>
<comment type="caution">
    <text evidence="1">The sequence shown here is derived from an EMBL/GenBank/DDBJ whole genome shotgun (WGS) entry which is preliminary data.</text>
</comment>
<dbReference type="InterPro" id="IPR014717">
    <property type="entry name" value="Transl_elong_EF1B/ribsomal_bS6"/>
</dbReference>
<dbReference type="Gene3D" id="3.30.70.60">
    <property type="match status" value="1"/>
</dbReference>
<dbReference type="Proteomes" id="UP001597508">
    <property type="component" value="Unassembled WGS sequence"/>
</dbReference>
<proteinExistence type="predicted"/>
<organism evidence="1 2">
    <name type="scientific">Pseudotenacibaculum haliotis</name>
    <dbReference type="NCBI Taxonomy" id="1862138"/>
    <lineage>
        <taxon>Bacteria</taxon>
        <taxon>Pseudomonadati</taxon>
        <taxon>Bacteroidota</taxon>
        <taxon>Flavobacteriia</taxon>
        <taxon>Flavobacteriales</taxon>
        <taxon>Flavobacteriaceae</taxon>
        <taxon>Pseudotenacibaculum</taxon>
    </lineage>
</organism>
<dbReference type="EMBL" id="JBHULH010000012">
    <property type="protein sequence ID" value="MFD2568592.1"/>
    <property type="molecule type" value="Genomic_DNA"/>
</dbReference>
<evidence type="ECO:0000313" key="1">
    <source>
        <dbReference type="EMBL" id="MFD2568592.1"/>
    </source>
</evidence>
<name>A0ABW5LW63_9FLAO</name>
<evidence type="ECO:0000313" key="2">
    <source>
        <dbReference type="Proteomes" id="UP001597508"/>
    </source>
</evidence>
<protein>
    <recommendedName>
        <fullName evidence="3">General secretion pathway protein</fullName>
    </recommendedName>
</protein>